<feature type="region of interest" description="Disordered" evidence="1">
    <location>
        <begin position="1"/>
        <end position="95"/>
    </location>
</feature>
<sequence length="95" mass="10329">MKTPNEGEKTVVKVPGNEMGEKASIGGKYNSGVTSGDPKEKEEIEKQANMKEEQPASDKEKSEKNQENFLTKEDLPDSTNESTGVPGTGQRQDSN</sequence>
<accession>A0A1H3ZKP8</accession>
<gene>
    <name evidence="2" type="ORF">SAMN05660909_01261</name>
</gene>
<evidence type="ECO:0000313" key="3">
    <source>
        <dbReference type="Proteomes" id="UP000199656"/>
    </source>
</evidence>
<feature type="compositionally biased region" description="Polar residues" evidence="1">
    <location>
        <begin position="77"/>
        <end position="95"/>
    </location>
</feature>
<feature type="compositionally biased region" description="Basic and acidic residues" evidence="1">
    <location>
        <begin position="37"/>
        <end position="75"/>
    </location>
</feature>
<organism evidence="2 3">
    <name type="scientific">Chitinophaga terrae</name>
    <name type="common">ex Kim and Jung 2007</name>
    <dbReference type="NCBI Taxonomy" id="408074"/>
    <lineage>
        <taxon>Bacteria</taxon>
        <taxon>Pseudomonadati</taxon>
        <taxon>Bacteroidota</taxon>
        <taxon>Chitinophagia</taxon>
        <taxon>Chitinophagales</taxon>
        <taxon>Chitinophagaceae</taxon>
        <taxon>Chitinophaga</taxon>
    </lineage>
</organism>
<dbReference type="RefSeq" id="WP_089759770.1">
    <property type="nucleotide sequence ID" value="NZ_BKAT01000005.1"/>
</dbReference>
<dbReference type="AlphaFoldDB" id="A0A1H3ZKP8"/>
<evidence type="ECO:0000256" key="1">
    <source>
        <dbReference type="SAM" id="MobiDB-lite"/>
    </source>
</evidence>
<keyword evidence="3" id="KW-1185">Reference proteome</keyword>
<dbReference type="EMBL" id="FNRL01000004">
    <property type="protein sequence ID" value="SEA24001.1"/>
    <property type="molecule type" value="Genomic_DNA"/>
</dbReference>
<name>A0A1H3ZKP8_9BACT</name>
<proteinExistence type="predicted"/>
<dbReference type="OrthoDB" id="9995132at2"/>
<reference evidence="3" key="1">
    <citation type="submission" date="2016-10" db="EMBL/GenBank/DDBJ databases">
        <authorList>
            <person name="Varghese N."/>
            <person name="Submissions S."/>
        </authorList>
    </citation>
    <scope>NUCLEOTIDE SEQUENCE [LARGE SCALE GENOMIC DNA]</scope>
    <source>
        <strain evidence="3">DSM 23920</strain>
    </source>
</reference>
<feature type="compositionally biased region" description="Basic and acidic residues" evidence="1">
    <location>
        <begin position="1"/>
        <end position="11"/>
    </location>
</feature>
<dbReference type="STRING" id="408074.SAMN05660909_01261"/>
<evidence type="ECO:0000313" key="2">
    <source>
        <dbReference type="EMBL" id="SEA24001.1"/>
    </source>
</evidence>
<dbReference type="Proteomes" id="UP000199656">
    <property type="component" value="Unassembled WGS sequence"/>
</dbReference>
<protein>
    <submittedName>
        <fullName evidence="2">Uncharacterized protein</fullName>
    </submittedName>
</protein>